<comment type="subcellular location">
    <subcellularLocation>
        <location evidence="1 8">Cell membrane</location>
        <topology evidence="1 8">Multi-pass membrane protein</topology>
    </subcellularLocation>
</comment>
<feature type="transmembrane region" description="Helical" evidence="8">
    <location>
        <begin position="105"/>
        <end position="125"/>
    </location>
</feature>
<keyword evidence="7 8" id="KW-0472">Membrane</keyword>
<dbReference type="GO" id="GO:0006865">
    <property type="term" value="P:amino acid transport"/>
    <property type="evidence" value="ECO:0007669"/>
    <property type="project" value="UniProtKB-KW"/>
</dbReference>
<sequence>MKRTTRRRLVIWGINLLVVALIALVVLVADWSTIRQNFWNPGGVSPGSDGNWGDLITTGAVNTAIYTVIAFAGGLTFALVLALARLSPIATLRWIATAYVEFFRGLPALIVILFMGTGVPIAFGWTPPGGLVGAGLIALIMVAAAYISETLRAGIQAVPKGQTEAARSLGMSGTATMFKIVLPQAFRVVIPPLTNEFVLLIKDTALLSVIGSTVDTRELTNVARDFQSSGPSAGTATSLIQAALIYLVITIPLTQLVAWQERRQRKATR</sequence>
<dbReference type="InterPro" id="IPR043429">
    <property type="entry name" value="ArtM/GltK/GlnP/TcyL/YhdX-like"/>
</dbReference>
<feature type="transmembrane region" description="Helical" evidence="8">
    <location>
        <begin position="131"/>
        <end position="148"/>
    </location>
</feature>
<feature type="transmembrane region" description="Helical" evidence="8">
    <location>
        <begin position="169"/>
        <end position="190"/>
    </location>
</feature>
<keyword evidence="4 8" id="KW-0812">Transmembrane</keyword>
<comment type="similarity">
    <text evidence="8">Belongs to the binding-protein-dependent transport system permease family.</text>
</comment>
<gene>
    <name evidence="10" type="ORF">BJ958_001729</name>
</gene>
<dbReference type="InterPro" id="IPR010065">
    <property type="entry name" value="AA_ABC_transptr_permease_3TM"/>
</dbReference>
<dbReference type="PANTHER" id="PTHR30614:SF0">
    <property type="entry name" value="L-CYSTINE TRANSPORT SYSTEM PERMEASE PROTEIN TCYL"/>
    <property type="match status" value="1"/>
</dbReference>
<organism evidence="10 11">
    <name type="scientific">Nocardioides kongjuensis</name>
    <dbReference type="NCBI Taxonomy" id="349522"/>
    <lineage>
        <taxon>Bacteria</taxon>
        <taxon>Bacillati</taxon>
        <taxon>Actinomycetota</taxon>
        <taxon>Actinomycetes</taxon>
        <taxon>Propionibacteriales</taxon>
        <taxon>Nocardioidaceae</taxon>
        <taxon>Nocardioides</taxon>
    </lineage>
</organism>
<protein>
    <submittedName>
        <fullName evidence="10">Polar amino acid transport system permease protein</fullName>
    </submittedName>
</protein>
<keyword evidence="11" id="KW-1185">Reference proteome</keyword>
<evidence type="ECO:0000256" key="1">
    <source>
        <dbReference type="ARBA" id="ARBA00004651"/>
    </source>
</evidence>
<dbReference type="InterPro" id="IPR000515">
    <property type="entry name" value="MetI-like"/>
</dbReference>
<proteinExistence type="inferred from homology"/>
<dbReference type="Pfam" id="PF00528">
    <property type="entry name" value="BPD_transp_1"/>
    <property type="match status" value="1"/>
</dbReference>
<feature type="transmembrane region" description="Helical" evidence="8">
    <location>
        <begin position="9"/>
        <end position="29"/>
    </location>
</feature>
<dbReference type="GO" id="GO:0022857">
    <property type="term" value="F:transmembrane transporter activity"/>
    <property type="evidence" value="ECO:0007669"/>
    <property type="project" value="InterPro"/>
</dbReference>
<evidence type="ECO:0000256" key="7">
    <source>
        <dbReference type="ARBA" id="ARBA00023136"/>
    </source>
</evidence>
<dbReference type="PANTHER" id="PTHR30614">
    <property type="entry name" value="MEMBRANE COMPONENT OF AMINO ACID ABC TRANSPORTER"/>
    <property type="match status" value="1"/>
</dbReference>
<evidence type="ECO:0000256" key="2">
    <source>
        <dbReference type="ARBA" id="ARBA00022448"/>
    </source>
</evidence>
<feature type="domain" description="ABC transmembrane type-1" evidence="9">
    <location>
        <begin position="60"/>
        <end position="257"/>
    </location>
</feature>
<keyword evidence="6 8" id="KW-1133">Transmembrane helix</keyword>
<reference evidence="10 11" key="1">
    <citation type="submission" date="2020-07" db="EMBL/GenBank/DDBJ databases">
        <title>Sequencing the genomes of 1000 actinobacteria strains.</title>
        <authorList>
            <person name="Klenk H.-P."/>
        </authorList>
    </citation>
    <scope>NUCLEOTIDE SEQUENCE [LARGE SCALE GENOMIC DNA]</scope>
    <source>
        <strain evidence="10 11">DSM 19082</strain>
    </source>
</reference>
<feature type="transmembrane region" description="Helical" evidence="8">
    <location>
        <begin position="239"/>
        <end position="259"/>
    </location>
</feature>
<dbReference type="NCBIfam" id="TIGR01726">
    <property type="entry name" value="HEQRo_perm_3TM"/>
    <property type="match status" value="1"/>
</dbReference>
<keyword evidence="3" id="KW-1003">Cell membrane</keyword>
<keyword evidence="2 8" id="KW-0813">Transport</keyword>
<evidence type="ECO:0000256" key="6">
    <source>
        <dbReference type="ARBA" id="ARBA00022989"/>
    </source>
</evidence>
<dbReference type="SUPFAM" id="SSF161098">
    <property type="entry name" value="MetI-like"/>
    <property type="match status" value="1"/>
</dbReference>
<dbReference type="EMBL" id="JACCBF010000001">
    <property type="protein sequence ID" value="NYD30183.1"/>
    <property type="molecule type" value="Genomic_DNA"/>
</dbReference>
<keyword evidence="5" id="KW-0029">Amino-acid transport</keyword>
<dbReference type="Gene3D" id="1.10.3720.10">
    <property type="entry name" value="MetI-like"/>
    <property type="match status" value="1"/>
</dbReference>
<comment type="caution">
    <text evidence="10">The sequence shown here is derived from an EMBL/GenBank/DDBJ whole genome shotgun (WGS) entry which is preliminary data.</text>
</comment>
<accession>A0A852R5T4</accession>
<evidence type="ECO:0000256" key="4">
    <source>
        <dbReference type="ARBA" id="ARBA00022692"/>
    </source>
</evidence>
<evidence type="ECO:0000259" key="9">
    <source>
        <dbReference type="PROSITE" id="PS50928"/>
    </source>
</evidence>
<dbReference type="InterPro" id="IPR035906">
    <property type="entry name" value="MetI-like_sf"/>
</dbReference>
<dbReference type="AlphaFoldDB" id="A0A852R5T4"/>
<dbReference type="Proteomes" id="UP000582231">
    <property type="component" value="Unassembled WGS sequence"/>
</dbReference>
<dbReference type="RefSeq" id="WP_179726467.1">
    <property type="nucleotide sequence ID" value="NZ_BAABEF010000001.1"/>
</dbReference>
<evidence type="ECO:0000313" key="10">
    <source>
        <dbReference type="EMBL" id="NYD30183.1"/>
    </source>
</evidence>
<evidence type="ECO:0000256" key="5">
    <source>
        <dbReference type="ARBA" id="ARBA00022970"/>
    </source>
</evidence>
<evidence type="ECO:0000256" key="8">
    <source>
        <dbReference type="RuleBase" id="RU363032"/>
    </source>
</evidence>
<feature type="transmembrane region" description="Helical" evidence="8">
    <location>
        <begin position="64"/>
        <end position="84"/>
    </location>
</feature>
<dbReference type="PROSITE" id="PS50928">
    <property type="entry name" value="ABC_TM1"/>
    <property type="match status" value="1"/>
</dbReference>
<dbReference type="CDD" id="cd06261">
    <property type="entry name" value="TM_PBP2"/>
    <property type="match status" value="1"/>
</dbReference>
<evidence type="ECO:0000256" key="3">
    <source>
        <dbReference type="ARBA" id="ARBA00022475"/>
    </source>
</evidence>
<evidence type="ECO:0000313" key="11">
    <source>
        <dbReference type="Proteomes" id="UP000582231"/>
    </source>
</evidence>
<dbReference type="GO" id="GO:0043190">
    <property type="term" value="C:ATP-binding cassette (ABC) transporter complex"/>
    <property type="evidence" value="ECO:0007669"/>
    <property type="project" value="InterPro"/>
</dbReference>
<name>A0A852R5T4_9ACTN</name>